<evidence type="ECO:0000256" key="5">
    <source>
        <dbReference type="ARBA" id="ARBA00022630"/>
    </source>
</evidence>
<protein>
    <recommendedName>
        <fullName evidence="4">Urocanate reductase</fullName>
        <ecNumber evidence="3">1.3.99.33</ecNumber>
    </recommendedName>
</protein>
<dbReference type="SUPFAM" id="SSF56425">
    <property type="entry name" value="Succinate dehydrogenase/fumarate reductase flavoprotein, catalytic domain"/>
    <property type="match status" value="1"/>
</dbReference>
<dbReference type="GO" id="GO:0010181">
    <property type="term" value="F:FMN binding"/>
    <property type="evidence" value="ECO:0007669"/>
    <property type="project" value="InterPro"/>
</dbReference>
<dbReference type="GO" id="GO:0008202">
    <property type="term" value="P:steroid metabolic process"/>
    <property type="evidence" value="ECO:0007669"/>
    <property type="project" value="UniProtKB-ARBA"/>
</dbReference>
<evidence type="ECO:0000256" key="7">
    <source>
        <dbReference type="ARBA" id="ARBA00023002"/>
    </source>
</evidence>
<dbReference type="InterPro" id="IPR027477">
    <property type="entry name" value="Succ_DH/fumarate_Rdtase_cat_sf"/>
</dbReference>
<dbReference type="OrthoDB" id="9806724at2"/>
<dbReference type="InterPro" id="IPR036188">
    <property type="entry name" value="FAD/NAD-bd_sf"/>
</dbReference>
<dbReference type="EMBL" id="AP014808">
    <property type="protein sequence ID" value="BAQ57186.1"/>
    <property type="molecule type" value="Genomic_DNA"/>
</dbReference>
<dbReference type="Pfam" id="PF04205">
    <property type="entry name" value="FMN_bind"/>
    <property type="match status" value="1"/>
</dbReference>
<dbReference type="SMART" id="SM00900">
    <property type="entry name" value="FMN_bind"/>
    <property type="match status" value="1"/>
</dbReference>
<evidence type="ECO:0000313" key="13">
    <source>
        <dbReference type="Proteomes" id="UP000325393"/>
    </source>
</evidence>
<evidence type="ECO:0000256" key="3">
    <source>
        <dbReference type="ARBA" id="ARBA00013137"/>
    </source>
</evidence>
<keyword evidence="7" id="KW-0560">Oxidoreductase</keyword>
<dbReference type="PANTHER" id="PTHR43400">
    <property type="entry name" value="FUMARATE REDUCTASE"/>
    <property type="match status" value="1"/>
</dbReference>
<dbReference type="STRING" id="1600.LBAT_0797"/>
<evidence type="ECO:0000313" key="12">
    <source>
        <dbReference type="Proteomes" id="UP000035709"/>
    </source>
</evidence>
<dbReference type="PANTHER" id="PTHR43400:SF10">
    <property type="entry name" value="3-OXOSTEROID 1-DEHYDROGENASE"/>
    <property type="match status" value="1"/>
</dbReference>
<comment type="cofactor">
    <cofactor evidence="2">
        <name>FAD</name>
        <dbReference type="ChEBI" id="CHEBI:57692"/>
    </cofactor>
</comment>
<dbReference type="PATRIC" id="fig|1600.4.peg.818"/>
<dbReference type="Gene3D" id="3.90.1010.20">
    <property type="match status" value="1"/>
</dbReference>
<dbReference type="AlphaFoldDB" id="A0A0D6A384"/>
<keyword evidence="12" id="KW-1185">Reference proteome</keyword>
<organism evidence="10 12">
    <name type="scientific">Lactobacillus acetotolerans</name>
    <dbReference type="NCBI Taxonomy" id="1600"/>
    <lineage>
        <taxon>Bacteria</taxon>
        <taxon>Bacillati</taxon>
        <taxon>Bacillota</taxon>
        <taxon>Bacilli</taxon>
        <taxon>Lactobacillales</taxon>
        <taxon>Lactobacillaceae</taxon>
        <taxon>Lactobacillus</taxon>
    </lineage>
</organism>
<keyword evidence="5" id="KW-0285">Flavoprotein</keyword>
<name>A0A0D6A384_9LACO</name>
<sequence length="605" mass="67304">MRVDNNTKWNGNYDVIVLGFGGAGGTAARFAADNGAKVLLVDAAPYGHEGGNTRYSAQHVAMAHDKKKITEYYHELAAPYAISKETMDTYLNGFVNMPQYFEKYLGIKPFIWSQDYKVGDHLANKAHLCEYPEYKGSDTFDFALVHNRDFDAGLWKAIRKEVLERKDKIDIWLNSKAENLLQAKGNNQVIGVIVERNHRKYYLHANNGVILATGGFENNAHMQQDYLHVTKLTPLGTLYNQGDGIRMAEEVGAKIWHMSNYESLGIVPSYVIAEKDGQRGRQIGGWKNMKSGSIFAVANDGTRFMREDVKFRHGHIYEHGDYVLPHAYDNAWIIFDQKQYQRFLEEKQTGKLKYQKLFEKMVKADSITILANKTNLPAENLENTVKEFNHFAENGKDIKFGRAPETLEKFDNGPFYAIKLAPAVLNTQGGPEHDKQARVLDTNNKAIPHLFSAGELGGMCVNRYQGGGNLAECLIFGKIAGERAANSEATHEDVKLVAAVPSINDLVNTNQERQIKLGPDQYLGSSETGIGGKIVVRVTYANDKIKQVEVIENHETEGIGAVAVKKLPQEIVSANSTNVDAVSGASTTTNALEEAVNNAIKKAKR</sequence>
<dbReference type="Proteomes" id="UP000325393">
    <property type="component" value="Chromosome"/>
</dbReference>
<dbReference type="GO" id="GO:0016020">
    <property type="term" value="C:membrane"/>
    <property type="evidence" value="ECO:0007669"/>
    <property type="project" value="InterPro"/>
</dbReference>
<dbReference type="Gene3D" id="3.90.700.10">
    <property type="entry name" value="Succinate dehydrogenase/fumarate reductase flavoprotein, catalytic domain"/>
    <property type="match status" value="1"/>
</dbReference>
<dbReference type="RefSeq" id="WP_056969954.1">
    <property type="nucleotide sequence ID" value="NZ_AP014808.1"/>
</dbReference>
<dbReference type="InterPro" id="IPR050315">
    <property type="entry name" value="FAD-oxidoreductase_2"/>
</dbReference>
<evidence type="ECO:0000256" key="4">
    <source>
        <dbReference type="ARBA" id="ARBA00015872"/>
    </source>
</evidence>
<comment type="cofactor">
    <cofactor evidence="1">
        <name>FMN</name>
        <dbReference type="ChEBI" id="CHEBI:58210"/>
    </cofactor>
</comment>
<gene>
    <name evidence="11" type="ORF">LA749_04165</name>
    <name evidence="10" type="ORF">LBAT_0797</name>
</gene>
<keyword evidence="6" id="KW-0274">FAD</keyword>
<evidence type="ECO:0000256" key="2">
    <source>
        <dbReference type="ARBA" id="ARBA00001974"/>
    </source>
</evidence>
<evidence type="ECO:0000313" key="11">
    <source>
        <dbReference type="EMBL" id="QFG51229.1"/>
    </source>
</evidence>
<evidence type="ECO:0000256" key="1">
    <source>
        <dbReference type="ARBA" id="ARBA00001917"/>
    </source>
</evidence>
<dbReference type="GeneID" id="78212176"/>
<dbReference type="EC" id="1.3.99.33" evidence="3"/>
<dbReference type="Gene3D" id="3.50.50.60">
    <property type="entry name" value="FAD/NAD(P)-binding domain"/>
    <property type="match status" value="1"/>
</dbReference>
<dbReference type="KEGG" id="lae:LBAT_0797"/>
<proteinExistence type="predicted"/>
<dbReference type="InterPro" id="IPR003953">
    <property type="entry name" value="FAD-dep_OxRdtase_2_FAD-bd"/>
</dbReference>
<dbReference type="InterPro" id="IPR007329">
    <property type="entry name" value="FMN-bd"/>
</dbReference>
<dbReference type="GO" id="GO:0033765">
    <property type="term" value="F:steroid dehydrogenase activity, acting on the CH-CH group of donors"/>
    <property type="evidence" value="ECO:0007669"/>
    <property type="project" value="UniProtKB-ARBA"/>
</dbReference>
<feature type="domain" description="FMN-binding" evidence="9">
    <location>
        <begin position="529"/>
        <end position="603"/>
    </location>
</feature>
<comment type="catalytic activity">
    <reaction evidence="8">
        <text>dihydrourocanate + A = urocanate + AH2</text>
        <dbReference type="Rhea" id="RHEA:36059"/>
        <dbReference type="ChEBI" id="CHEBI:13193"/>
        <dbReference type="ChEBI" id="CHEBI:17499"/>
        <dbReference type="ChEBI" id="CHEBI:27247"/>
        <dbReference type="ChEBI" id="CHEBI:72991"/>
        <dbReference type="EC" id="1.3.99.33"/>
    </reaction>
</comment>
<dbReference type="SUPFAM" id="SSF51905">
    <property type="entry name" value="FAD/NAD(P)-binding domain"/>
    <property type="match status" value="1"/>
</dbReference>
<dbReference type="Pfam" id="PF00890">
    <property type="entry name" value="FAD_binding_2"/>
    <property type="match status" value="1"/>
</dbReference>
<dbReference type="Proteomes" id="UP000035709">
    <property type="component" value="Chromosome"/>
</dbReference>
<reference evidence="11 13" key="2">
    <citation type="submission" date="2019-09" db="EMBL/GenBank/DDBJ databases">
        <title>Genome sequencing of Lactobacillus acetotolerans.</title>
        <authorList>
            <person name="Kim K."/>
        </authorList>
    </citation>
    <scope>NUCLEOTIDE SEQUENCE [LARGE SCALE GENOMIC DNA]</scope>
    <source>
        <strain evidence="11 13">LA749</strain>
    </source>
</reference>
<evidence type="ECO:0000313" key="10">
    <source>
        <dbReference type="EMBL" id="BAQ57186.1"/>
    </source>
</evidence>
<accession>A0A0D6A384</accession>
<evidence type="ECO:0000259" key="9">
    <source>
        <dbReference type="SMART" id="SM00900"/>
    </source>
</evidence>
<dbReference type="EMBL" id="CP044496">
    <property type="protein sequence ID" value="QFG51229.1"/>
    <property type="molecule type" value="Genomic_DNA"/>
</dbReference>
<evidence type="ECO:0000256" key="8">
    <source>
        <dbReference type="ARBA" id="ARBA00049922"/>
    </source>
</evidence>
<reference evidence="10 12" key="1">
    <citation type="submission" date="2015-03" db="EMBL/GenBank/DDBJ databases">
        <title>Complete genome sequence of Lactobacillus acetotolerans NBRC 13120.</title>
        <authorList>
            <person name="Toh H."/>
            <person name="Morita H."/>
            <person name="Fujita N."/>
        </authorList>
    </citation>
    <scope>NUCLEOTIDE SEQUENCE [LARGE SCALE GENOMIC DNA]</scope>
    <source>
        <strain evidence="10 12">NBRC 13120</strain>
    </source>
</reference>
<evidence type="ECO:0000256" key="6">
    <source>
        <dbReference type="ARBA" id="ARBA00022827"/>
    </source>
</evidence>